<dbReference type="GO" id="GO:0048312">
    <property type="term" value="P:intracellular distribution of mitochondria"/>
    <property type="evidence" value="ECO:0007669"/>
    <property type="project" value="TreeGrafter"/>
</dbReference>
<evidence type="ECO:0000259" key="4">
    <source>
        <dbReference type="PROSITE" id="PS51388"/>
    </source>
</evidence>
<gene>
    <name evidence="5" type="ORF">TD95_003985</name>
</gene>
<dbReference type="InterPro" id="IPR045063">
    <property type="entry name" value="Dynamin_N"/>
</dbReference>
<dbReference type="GO" id="GO:0008017">
    <property type="term" value="F:microtubule binding"/>
    <property type="evidence" value="ECO:0007669"/>
    <property type="project" value="TreeGrafter"/>
</dbReference>
<evidence type="ECO:0000313" key="5">
    <source>
        <dbReference type="EMBL" id="KKA26022.1"/>
    </source>
</evidence>
<feature type="domain" description="GED" evidence="4">
    <location>
        <begin position="639"/>
        <end position="727"/>
    </location>
</feature>
<dbReference type="GO" id="GO:0016559">
    <property type="term" value="P:peroxisome fission"/>
    <property type="evidence" value="ECO:0007669"/>
    <property type="project" value="TreeGrafter"/>
</dbReference>
<dbReference type="PROSITE" id="PS51388">
    <property type="entry name" value="GED"/>
    <property type="match status" value="1"/>
</dbReference>
<dbReference type="AlphaFoldDB" id="A0A0F4Z689"/>
<dbReference type="EMBL" id="LAEV01002313">
    <property type="protein sequence ID" value="KKA26022.1"/>
    <property type="molecule type" value="Genomic_DNA"/>
</dbReference>
<accession>A0A0F4Z689</accession>
<keyword evidence="6" id="KW-1185">Reference proteome</keyword>
<dbReference type="InterPro" id="IPR022812">
    <property type="entry name" value="Dynamin"/>
</dbReference>
<dbReference type="GO" id="GO:0016020">
    <property type="term" value="C:membrane"/>
    <property type="evidence" value="ECO:0007669"/>
    <property type="project" value="TreeGrafter"/>
</dbReference>
<dbReference type="Pfam" id="PF00350">
    <property type="entry name" value="Dynamin_N"/>
    <property type="match status" value="1"/>
</dbReference>
<dbReference type="GO" id="GO:0005874">
    <property type="term" value="C:microtubule"/>
    <property type="evidence" value="ECO:0007669"/>
    <property type="project" value="TreeGrafter"/>
</dbReference>
<dbReference type="Pfam" id="PF01031">
    <property type="entry name" value="Dynamin_M"/>
    <property type="match status" value="1"/>
</dbReference>
<comment type="caution">
    <text evidence="5">The sequence shown here is derived from an EMBL/GenBank/DDBJ whole genome shotgun (WGS) entry which is preliminary data.</text>
</comment>
<name>A0A0F4Z689_9PEZI</name>
<dbReference type="GO" id="GO:0005739">
    <property type="term" value="C:mitochondrion"/>
    <property type="evidence" value="ECO:0007669"/>
    <property type="project" value="TreeGrafter"/>
</dbReference>
<dbReference type="PANTHER" id="PTHR11566:SF215">
    <property type="entry name" value="DYNAMIN GTPASE"/>
    <property type="match status" value="1"/>
</dbReference>
<dbReference type="InterPro" id="IPR027417">
    <property type="entry name" value="P-loop_NTPase"/>
</dbReference>
<keyword evidence="2" id="KW-0342">GTP-binding</keyword>
<dbReference type="InterPro" id="IPR000375">
    <property type="entry name" value="Dynamin_stalk"/>
</dbReference>
<dbReference type="GO" id="GO:0000266">
    <property type="term" value="P:mitochondrial fission"/>
    <property type="evidence" value="ECO:0007669"/>
    <property type="project" value="TreeGrafter"/>
</dbReference>
<dbReference type="Gene3D" id="3.40.50.300">
    <property type="entry name" value="P-loop containing nucleotide triphosphate hydrolases"/>
    <property type="match status" value="1"/>
</dbReference>
<dbReference type="GO" id="GO:0006897">
    <property type="term" value="P:endocytosis"/>
    <property type="evidence" value="ECO:0007669"/>
    <property type="project" value="TreeGrafter"/>
</dbReference>
<evidence type="ECO:0000256" key="2">
    <source>
        <dbReference type="ARBA" id="ARBA00023134"/>
    </source>
</evidence>
<reference evidence="5 6" key="1">
    <citation type="submission" date="2015-03" db="EMBL/GenBank/DDBJ databases">
        <authorList>
            <person name="Radwan O."/>
            <person name="Al-Naeli F.A."/>
            <person name="Rendon G.A."/>
            <person name="Fields C."/>
        </authorList>
    </citation>
    <scope>NUCLEOTIDE SEQUENCE [LARGE SCALE GENOMIC DNA]</scope>
    <source>
        <strain evidence="5">CR-DP1</strain>
    </source>
</reference>
<evidence type="ECO:0000313" key="6">
    <source>
        <dbReference type="Proteomes" id="UP000033483"/>
    </source>
</evidence>
<dbReference type="PRINTS" id="PR00195">
    <property type="entry name" value="DYNAMIN"/>
</dbReference>
<dbReference type="InterPro" id="IPR001401">
    <property type="entry name" value="Dynamin_GTPase"/>
</dbReference>
<dbReference type="CDD" id="cd08771">
    <property type="entry name" value="DLP_1"/>
    <property type="match status" value="1"/>
</dbReference>
<proteinExistence type="predicted"/>
<dbReference type="SMART" id="SM00053">
    <property type="entry name" value="DYNc"/>
    <property type="match status" value="1"/>
</dbReference>
<dbReference type="InterPro" id="IPR020850">
    <property type="entry name" value="GED_dom"/>
</dbReference>
<dbReference type="GO" id="GO:0005525">
    <property type="term" value="F:GTP binding"/>
    <property type="evidence" value="ECO:0007669"/>
    <property type="project" value="InterPro"/>
</dbReference>
<protein>
    <recommendedName>
        <fullName evidence="4">GED domain-containing protein</fullName>
    </recommendedName>
</protein>
<evidence type="ECO:0000256" key="3">
    <source>
        <dbReference type="SAM" id="MobiDB-lite"/>
    </source>
</evidence>
<dbReference type="OrthoDB" id="415706at2759"/>
<dbReference type="SUPFAM" id="SSF52540">
    <property type="entry name" value="P-loop containing nucleoside triphosphate hydrolases"/>
    <property type="match status" value="1"/>
</dbReference>
<keyword evidence="1" id="KW-0547">Nucleotide-binding</keyword>
<dbReference type="Proteomes" id="UP000033483">
    <property type="component" value="Unassembled WGS sequence"/>
</dbReference>
<dbReference type="PANTHER" id="PTHR11566">
    <property type="entry name" value="DYNAMIN"/>
    <property type="match status" value="1"/>
</dbReference>
<feature type="region of interest" description="Disordered" evidence="3">
    <location>
        <begin position="409"/>
        <end position="446"/>
    </location>
</feature>
<organism evidence="5 6">
    <name type="scientific">Thielaviopsis punctulata</name>
    <dbReference type="NCBI Taxonomy" id="72032"/>
    <lineage>
        <taxon>Eukaryota</taxon>
        <taxon>Fungi</taxon>
        <taxon>Dikarya</taxon>
        <taxon>Ascomycota</taxon>
        <taxon>Pezizomycotina</taxon>
        <taxon>Sordariomycetes</taxon>
        <taxon>Hypocreomycetidae</taxon>
        <taxon>Microascales</taxon>
        <taxon>Ceratocystidaceae</taxon>
        <taxon>Thielaviopsis</taxon>
    </lineage>
</organism>
<sequence length="727" mass="82226">MGEIAYSSTDTIQSGDLLRRVDSLRELNIGDQIGLPQAKSLTGIPFPRDANLCTRYATQITLRRSDKYKITVNVQPGPRSSEEHARKLKRLKFSNIDHSLFKENFADILQTVNEAMGIAAHADSLIGTVFSQDVLKIEITGPTEDCLTIIDVPGLFRVVEGNITEQDAAMVRDMVTKYIQDKRTVILAVIPCNVDAATQEILNLARKHDPKGVRTLGILTKPDLAHEQSMKNSICSLVNNEKHRLTLGYYLVRNRGADDTDPSGHSPTSLDSFFNASPWNTLPRSRVGIHALRMRLGQLLLDLTAQEFSGVKQDLQKRLRTLSEQEKALGVPRSTEMEQRLMLIKVAKEFEEIKRDAMEAIYTRRIDFEEKPQLRLITRLMELSDEFRDCFVAMGQKWKFASAKEVVSKHAGAGNKEDKSTGENLDKDESESDTKAAEKSSNKAAIDTMEEMRQLEQRFSRITDLVGDVGPVTAPEDNIMMAIEEVYSKSRGRDIGGYRGGIIAQMFYEQSSKWGSIARLFVAKALVIVHEFIIEGCKTACFNADVCENLLAFLEKSLEARYAWTVQQVEFLEDIERKGPLFTLSYEYSSLHNALRLDMSKQMIKQQIGQHKDATVEKSLYENTLMTIIEASDAQSQTLQDIYSQLEAYYKVVARSFIDNVWKQAVEYGLVGGKEAPLELFSQEWVAQLSAENLREIAQEPLTIKEERESLARQKKDVRQAIEMLRR</sequence>
<evidence type="ECO:0000256" key="1">
    <source>
        <dbReference type="ARBA" id="ARBA00022741"/>
    </source>
</evidence>
<feature type="compositionally biased region" description="Basic and acidic residues" evidence="3">
    <location>
        <begin position="415"/>
        <end position="441"/>
    </location>
</feature>
<dbReference type="GO" id="GO:0003924">
    <property type="term" value="F:GTPase activity"/>
    <property type="evidence" value="ECO:0007669"/>
    <property type="project" value="InterPro"/>
</dbReference>